<comment type="caution">
    <text evidence="1">The sequence shown here is derived from an EMBL/GenBank/DDBJ whole genome shotgun (WGS) entry which is preliminary data.</text>
</comment>
<proteinExistence type="predicted"/>
<name>A0ACA9MNT8_9GLOM</name>
<accession>A0ACA9MNT8</accession>
<sequence length="227" mass="26567">MLNTSYVATQKDLFYKTNYVDIFSNSQNQLDNIPFVESTIDTSFENFIQCDIIYEQIQLTIIKNKIKLSKQLETAVTEALTKDNPYQELEEIFKEYGQVFCLSFALGERLSKLNGFSYVEQENLTKIISNGFKEITNCQNVLDEWKNLFSQFNMDSTKFTNGNSTVDINDINDIDLCLRTCSENPNSWKVINRLQLVPMYKLLNDDHQKEIEILLSNEEKNFDEWCF</sequence>
<evidence type="ECO:0000313" key="1">
    <source>
        <dbReference type="EMBL" id="CAG8603973.1"/>
    </source>
</evidence>
<protein>
    <submittedName>
        <fullName evidence="1">10321_t:CDS:1</fullName>
    </submittedName>
</protein>
<keyword evidence="2" id="KW-1185">Reference proteome</keyword>
<dbReference type="EMBL" id="CAJVPU010010262">
    <property type="protein sequence ID" value="CAG8603973.1"/>
    <property type="molecule type" value="Genomic_DNA"/>
</dbReference>
<reference evidence="1" key="1">
    <citation type="submission" date="2021-06" db="EMBL/GenBank/DDBJ databases">
        <authorList>
            <person name="Kallberg Y."/>
            <person name="Tangrot J."/>
            <person name="Rosling A."/>
        </authorList>
    </citation>
    <scope>NUCLEOTIDE SEQUENCE</scope>
    <source>
        <strain evidence="1">IL203A</strain>
    </source>
</reference>
<gene>
    <name evidence="1" type="ORF">DHETER_LOCUS7365</name>
</gene>
<organism evidence="1 2">
    <name type="scientific">Dentiscutata heterogama</name>
    <dbReference type="NCBI Taxonomy" id="1316150"/>
    <lineage>
        <taxon>Eukaryota</taxon>
        <taxon>Fungi</taxon>
        <taxon>Fungi incertae sedis</taxon>
        <taxon>Mucoromycota</taxon>
        <taxon>Glomeromycotina</taxon>
        <taxon>Glomeromycetes</taxon>
        <taxon>Diversisporales</taxon>
        <taxon>Gigasporaceae</taxon>
        <taxon>Dentiscutata</taxon>
    </lineage>
</organism>
<evidence type="ECO:0000313" key="2">
    <source>
        <dbReference type="Proteomes" id="UP000789702"/>
    </source>
</evidence>
<dbReference type="Proteomes" id="UP000789702">
    <property type="component" value="Unassembled WGS sequence"/>
</dbReference>